<dbReference type="SUPFAM" id="SSF100950">
    <property type="entry name" value="NagB/RpiA/CoA transferase-like"/>
    <property type="match status" value="1"/>
</dbReference>
<dbReference type="InterPro" id="IPR037171">
    <property type="entry name" value="NagB/RpiA_transferase-like"/>
</dbReference>
<dbReference type="Proteomes" id="UP000198704">
    <property type="component" value="Unassembled WGS sequence"/>
</dbReference>
<dbReference type="InterPro" id="IPR036388">
    <property type="entry name" value="WH-like_DNA-bd_sf"/>
</dbReference>
<evidence type="ECO:0000256" key="1">
    <source>
        <dbReference type="ARBA" id="ARBA00022491"/>
    </source>
</evidence>
<dbReference type="PRINTS" id="PR00037">
    <property type="entry name" value="HTHLACR"/>
</dbReference>
<dbReference type="PANTHER" id="PTHR30363:SF4">
    <property type="entry name" value="GLYCEROL-3-PHOSPHATE REGULON REPRESSOR"/>
    <property type="match status" value="1"/>
</dbReference>
<evidence type="ECO:0000256" key="3">
    <source>
        <dbReference type="ARBA" id="ARBA00023125"/>
    </source>
</evidence>
<dbReference type="InterPro" id="IPR014036">
    <property type="entry name" value="DeoR-like_C"/>
</dbReference>
<name>A0A1H0I9T7_9HYPH</name>
<dbReference type="Gene3D" id="1.10.10.10">
    <property type="entry name" value="Winged helix-like DNA-binding domain superfamily/Winged helix DNA-binding domain"/>
    <property type="match status" value="1"/>
</dbReference>
<dbReference type="InterPro" id="IPR001034">
    <property type="entry name" value="DeoR_HTH"/>
</dbReference>
<dbReference type="RefSeq" id="WP_244507747.1">
    <property type="nucleotide sequence ID" value="NZ_FNHS01000018.1"/>
</dbReference>
<evidence type="ECO:0000256" key="5">
    <source>
        <dbReference type="SAM" id="MobiDB-lite"/>
    </source>
</evidence>
<dbReference type="GO" id="GO:0003677">
    <property type="term" value="F:DNA binding"/>
    <property type="evidence" value="ECO:0007669"/>
    <property type="project" value="UniProtKB-KW"/>
</dbReference>
<dbReference type="EMBL" id="FNHS01000018">
    <property type="protein sequence ID" value="SDO28177.1"/>
    <property type="molecule type" value="Genomic_DNA"/>
</dbReference>
<evidence type="ECO:0000313" key="7">
    <source>
        <dbReference type="EMBL" id="SDO28177.1"/>
    </source>
</evidence>
<dbReference type="PROSITE" id="PS00894">
    <property type="entry name" value="HTH_DEOR_1"/>
    <property type="match status" value="1"/>
</dbReference>
<protein>
    <submittedName>
        <fullName evidence="7">DNA-binding transcriptional regulator of sugar metabolism, DeoR/GlpR family</fullName>
    </submittedName>
</protein>
<evidence type="ECO:0000259" key="6">
    <source>
        <dbReference type="PROSITE" id="PS51000"/>
    </source>
</evidence>
<sequence length="450" mass="49342">MARRRVLQSPGALAAWDQINPAGLMPPAFVQAGKPMVVLSAENITEHWDATTHTTLSQKNIDGFGMGFHTRASRRRDDPDTVIYGLATGIKLLDPHRLQINLRDRLTSHDGTQAKAGAARASSRPAQGRAPPSRHARRGRFRRLPPRAAPGAKMAPDGCRGVNRMSSQGELRRPVGHATPVPGRVPDRGTRNPRRGTPMSITEQRLQLILAELQRDGRVSVNDLSGRLGISTETVRRDLRDLEMRGHARRVYGGAVIEQKKGDQPFEARARIGMREKTRIAATALPLVEDGMTVFIDTGTTTLAFARQLLGRRITIHTNSIGIAALFADDPQSQVTVLGGEMKPHYRGLFGHRTVAALREHVYDLAVMGIVTVHREHGFMDLGQEEAVLRRAAVEQTRRSVILADSAKFGRLGTIRTLGLGDVDVLVTNAALPSDFAEAFRRLNVDVIHA</sequence>
<feature type="domain" description="HTH deoR-type" evidence="6">
    <location>
        <begin position="202"/>
        <end position="257"/>
    </location>
</feature>
<dbReference type="SUPFAM" id="SSF46785">
    <property type="entry name" value="Winged helix' DNA-binding domain"/>
    <property type="match status" value="1"/>
</dbReference>
<dbReference type="InterPro" id="IPR050313">
    <property type="entry name" value="Carb_Metab_HTH_regulators"/>
</dbReference>
<dbReference type="Pfam" id="PF08220">
    <property type="entry name" value="HTH_DeoR"/>
    <property type="match status" value="1"/>
</dbReference>
<dbReference type="GO" id="GO:0003700">
    <property type="term" value="F:DNA-binding transcription factor activity"/>
    <property type="evidence" value="ECO:0007669"/>
    <property type="project" value="InterPro"/>
</dbReference>
<dbReference type="PANTHER" id="PTHR30363">
    <property type="entry name" value="HTH-TYPE TRANSCRIPTIONAL REGULATOR SRLR-RELATED"/>
    <property type="match status" value="1"/>
</dbReference>
<keyword evidence="3 7" id="KW-0238">DNA-binding</keyword>
<evidence type="ECO:0000313" key="8">
    <source>
        <dbReference type="Proteomes" id="UP000198704"/>
    </source>
</evidence>
<dbReference type="InterPro" id="IPR018356">
    <property type="entry name" value="Tscrpt_reg_HTH_DeoR_CS"/>
</dbReference>
<accession>A0A1H0I9T7</accession>
<keyword evidence="8" id="KW-1185">Reference proteome</keyword>
<dbReference type="AlphaFoldDB" id="A0A1H0I9T7"/>
<evidence type="ECO:0000256" key="2">
    <source>
        <dbReference type="ARBA" id="ARBA00023015"/>
    </source>
</evidence>
<gene>
    <name evidence="7" type="ORF">SAMN05216360_11873</name>
</gene>
<evidence type="ECO:0000256" key="4">
    <source>
        <dbReference type="ARBA" id="ARBA00023163"/>
    </source>
</evidence>
<dbReference type="SMART" id="SM00420">
    <property type="entry name" value="HTH_DEOR"/>
    <property type="match status" value="1"/>
</dbReference>
<dbReference type="STRING" id="582672.SAMN05216360_11873"/>
<keyword evidence="2" id="KW-0805">Transcription regulation</keyword>
<dbReference type="SMART" id="SM01134">
    <property type="entry name" value="DeoRC"/>
    <property type="match status" value="1"/>
</dbReference>
<keyword evidence="1" id="KW-0678">Repressor</keyword>
<reference evidence="8" key="1">
    <citation type="submission" date="2016-10" db="EMBL/GenBank/DDBJ databases">
        <authorList>
            <person name="Varghese N."/>
            <person name="Submissions S."/>
        </authorList>
    </citation>
    <scope>NUCLEOTIDE SEQUENCE [LARGE SCALE GENOMIC DNA]</scope>
    <source>
        <strain evidence="8">BL47</strain>
    </source>
</reference>
<feature type="region of interest" description="Disordered" evidence="5">
    <location>
        <begin position="106"/>
        <end position="198"/>
    </location>
</feature>
<proteinExistence type="predicted"/>
<dbReference type="InterPro" id="IPR036390">
    <property type="entry name" value="WH_DNA-bd_sf"/>
</dbReference>
<dbReference type="Gene3D" id="3.40.50.1360">
    <property type="match status" value="1"/>
</dbReference>
<dbReference type="Pfam" id="PF00455">
    <property type="entry name" value="DeoRC"/>
    <property type="match status" value="1"/>
</dbReference>
<feature type="compositionally biased region" description="Basic residues" evidence="5">
    <location>
        <begin position="132"/>
        <end position="145"/>
    </location>
</feature>
<dbReference type="PROSITE" id="PS51000">
    <property type="entry name" value="HTH_DEOR_2"/>
    <property type="match status" value="1"/>
</dbReference>
<organism evidence="7 8">
    <name type="scientific">Methylobacterium phyllostachyos</name>
    <dbReference type="NCBI Taxonomy" id="582672"/>
    <lineage>
        <taxon>Bacteria</taxon>
        <taxon>Pseudomonadati</taxon>
        <taxon>Pseudomonadota</taxon>
        <taxon>Alphaproteobacteria</taxon>
        <taxon>Hyphomicrobiales</taxon>
        <taxon>Methylobacteriaceae</taxon>
        <taxon>Methylobacterium</taxon>
    </lineage>
</organism>
<keyword evidence="4" id="KW-0804">Transcription</keyword>